<organism evidence="13 14">
    <name type="scientific">Branchiostoma lanceolatum</name>
    <name type="common">Common lancelet</name>
    <name type="synonym">Amphioxus lanceolatum</name>
    <dbReference type="NCBI Taxonomy" id="7740"/>
    <lineage>
        <taxon>Eukaryota</taxon>
        <taxon>Metazoa</taxon>
        <taxon>Chordata</taxon>
        <taxon>Cephalochordata</taxon>
        <taxon>Leptocardii</taxon>
        <taxon>Amphioxiformes</taxon>
        <taxon>Branchiostomatidae</taxon>
        <taxon>Branchiostoma</taxon>
    </lineage>
</organism>
<evidence type="ECO:0000259" key="12">
    <source>
        <dbReference type="PROSITE" id="PS51195"/>
    </source>
</evidence>
<keyword evidence="3 7" id="KW-0347">Helicase</keyword>
<evidence type="ECO:0000256" key="6">
    <source>
        <dbReference type="PROSITE-ProRule" id="PRU00552"/>
    </source>
</evidence>
<dbReference type="PROSITE" id="PS51195">
    <property type="entry name" value="Q_MOTIF"/>
    <property type="match status" value="1"/>
</dbReference>
<dbReference type="InterPro" id="IPR000629">
    <property type="entry name" value="RNA-helicase_DEAD-box_CS"/>
</dbReference>
<feature type="domain" description="DEAD-box RNA helicase Q" evidence="12">
    <location>
        <begin position="143"/>
        <end position="172"/>
    </location>
</feature>
<sequence>MLPSIQKKKRRNQKRTKFGAHDYTSPSKRRRVESDSGDEPPPDLLQPNQDVKSSIKSNPMVQTQRTEKSLPSPKFKKKEVKSSQSKKKVVKLSQSKPDSTTDVGGKFPQGKGVISSLFRYNPEIPVVAQETVQKTKEEVFSADKFGDLNLHPFMIKNLEENLLVTKTTSVQKEAIPVLLQGKDALVKSQTGSGKTLAYSIPVVQRLQAKEQKTQRSDGPYAIVLVPTRELAIQTHDVIQKLVKPFCWIVPGCIIGGERRKAEKARLRKGINIIVATPGRLVDHIQNTQSLQLGRVEWLILDEADRLLDMGFEKDIRAILSGLNDRRGSTVRQNVLLSATLSEEKQTSSEEDKSAEETFVTPAELKQHFILVPSKLRLVTLAAFILWKCKFGSHEKMLVFLSTQDSVDFHHHLLKNILNDEDDDAEFGKRDITFSRLHGNMTQQDRTEVFQQFREAKSGVLLCTDVAARGLHLPKVSWIVQYNTPGSATDYIHRAGRTARIGRQGHALLFLMPSEVEFVKVLATNNISMEEMAMEEVLKTLFIHSKVSGKKKTTKPGAAQQAVQEAATSLQMAFENYVLSDQDKLAMARKAYQSFIRAYATFPSTLKHIFHVRKLHLGHVAKSFGLRDAPGDIGNLVAGSKSAKKGLAEKKTSKSQMLKDARKG</sequence>
<protein>
    <recommendedName>
        <fullName evidence="8">ATP-dependent RNA helicase</fullName>
        <ecNumber evidence="8">3.6.4.13</ecNumber>
    </recommendedName>
</protein>
<dbReference type="GO" id="GO:0003724">
    <property type="term" value="F:RNA helicase activity"/>
    <property type="evidence" value="ECO:0007669"/>
    <property type="project" value="UniProtKB-EC"/>
</dbReference>
<gene>
    <name evidence="13" type="primary">DDX31</name>
    <name evidence="13" type="ORF">BLAG_LOCUS23919</name>
</gene>
<keyword evidence="14" id="KW-1185">Reference proteome</keyword>
<dbReference type="PROSITE" id="PS51192">
    <property type="entry name" value="HELICASE_ATP_BIND_1"/>
    <property type="match status" value="1"/>
</dbReference>
<dbReference type="Pfam" id="PF13959">
    <property type="entry name" value="CTE_SPB4"/>
    <property type="match status" value="1"/>
</dbReference>
<evidence type="ECO:0000259" key="11">
    <source>
        <dbReference type="PROSITE" id="PS51194"/>
    </source>
</evidence>
<feature type="compositionally biased region" description="Basic residues" evidence="9">
    <location>
        <begin position="1"/>
        <end position="18"/>
    </location>
</feature>
<dbReference type="GO" id="GO:0016787">
    <property type="term" value="F:hydrolase activity"/>
    <property type="evidence" value="ECO:0007669"/>
    <property type="project" value="UniProtKB-KW"/>
</dbReference>
<evidence type="ECO:0000313" key="14">
    <source>
        <dbReference type="Proteomes" id="UP000838412"/>
    </source>
</evidence>
<dbReference type="AlphaFoldDB" id="A0A8K0AC96"/>
<dbReference type="SUPFAM" id="SSF52540">
    <property type="entry name" value="P-loop containing nucleoside triphosphate hydrolases"/>
    <property type="match status" value="1"/>
</dbReference>
<feature type="region of interest" description="Disordered" evidence="9">
    <location>
        <begin position="640"/>
        <end position="663"/>
    </location>
</feature>
<dbReference type="InterPro" id="IPR027417">
    <property type="entry name" value="P-loop_NTPase"/>
</dbReference>
<feature type="compositionally biased region" description="Basic and acidic residues" evidence="9">
    <location>
        <begin position="645"/>
        <end position="663"/>
    </location>
</feature>
<dbReference type="InterPro" id="IPR014001">
    <property type="entry name" value="Helicase_ATP-bd"/>
</dbReference>
<feature type="compositionally biased region" description="Polar residues" evidence="9">
    <location>
        <begin position="46"/>
        <end position="64"/>
    </location>
</feature>
<evidence type="ECO:0000259" key="10">
    <source>
        <dbReference type="PROSITE" id="PS51192"/>
    </source>
</evidence>
<evidence type="ECO:0000256" key="5">
    <source>
        <dbReference type="ARBA" id="ARBA00022884"/>
    </source>
</evidence>
<evidence type="ECO:0000256" key="9">
    <source>
        <dbReference type="SAM" id="MobiDB-lite"/>
    </source>
</evidence>
<evidence type="ECO:0000256" key="7">
    <source>
        <dbReference type="RuleBase" id="RU000492"/>
    </source>
</evidence>
<dbReference type="InterPro" id="IPR011545">
    <property type="entry name" value="DEAD/DEAH_box_helicase_dom"/>
</dbReference>
<dbReference type="OrthoDB" id="422663at2759"/>
<evidence type="ECO:0000256" key="3">
    <source>
        <dbReference type="ARBA" id="ARBA00022806"/>
    </source>
</evidence>
<comment type="function">
    <text evidence="8">RNA helicase.</text>
</comment>
<dbReference type="SMART" id="SM00487">
    <property type="entry name" value="DEXDc"/>
    <property type="match status" value="1"/>
</dbReference>
<evidence type="ECO:0000313" key="13">
    <source>
        <dbReference type="EMBL" id="CAH1272216.1"/>
    </source>
</evidence>
<dbReference type="PANTHER" id="PTHR24031">
    <property type="entry name" value="RNA HELICASE"/>
    <property type="match status" value="1"/>
</dbReference>
<feature type="domain" description="Helicase C-terminal" evidence="11">
    <location>
        <begin position="363"/>
        <end position="541"/>
    </location>
</feature>
<evidence type="ECO:0000256" key="2">
    <source>
        <dbReference type="ARBA" id="ARBA00022801"/>
    </source>
</evidence>
<proteinExistence type="inferred from homology"/>
<dbReference type="Pfam" id="PF00270">
    <property type="entry name" value="DEAD"/>
    <property type="match status" value="1"/>
</dbReference>
<name>A0A8K0AC96_BRALA</name>
<keyword evidence="5 8" id="KW-0694">RNA-binding</keyword>
<dbReference type="InterPro" id="IPR014014">
    <property type="entry name" value="RNA_helicase_DEAD_Q_motif"/>
</dbReference>
<dbReference type="EC" id="3.6.4.13" evidence="8"/>
<comment type="similarity">
    <text evidence="7">Belongs to the DEAD box helicase family.</text>
</comment>
<dbReference type="Pfam" id="PF00271">
    <property type="entry name" value="Helicase_C"/>
    <property type="match status" value="1"/>
</dbReference>
<dbReference type="CDD" id="cd18787">
    <property type="entry name" value="SF2_C_DEAD"/>
    <property type="match status" value="1"/>
</dbReference>
<dbReference type="PROSITE" id="PS51194">
    <property type="entry name" value="HELICASE_CTER"/>
    <property type="match status" value="1"/>
</dbReference>
<evidence type="ECO:0000256" key="1">
    <source>
        <dbReference type="ARBA" id="ARBA00022741"/>
    </source>
</evidence>
<feature type="domain" description="Helicase ATP-binding" evidence="10">
    <location>
        <begin position="175"/>
        <end position="358"/>
    </location>
</feature>
<keyword evidence="1 7" id="KW-0547">Nucleotide-binding</keyword>
<dbReference type="Gene3D" id="3.40.50.300">
    <property type="entry name" value="P-loop containing nucleotide triphosphate hydrolases"/>
    <property type="match status" value="2"/>
</dbReference>
<comment type="catalytic activity">
    <reaction evidence="8">
        <text>ATP + H2O = ADP + phosphate + H(+)</text>
        <dbReference type="Rhea" id="RHEA:13065"/>
        <dbReference type="ChEBI" id="CHEBI:15377"/>
        <dbReference type="ChEBI" id="CHEBI:15378"/>
        <dbReference type="ChEBI" id="CHEBI:30616"/>
        <dbReference type="ChEBI" id="CHEBI:43474"/>
        <dbReference type="ChEBI" id="CHEBI:456216"/>
        <dbReference type="EC" id="3.6.4.13"/>
    </reaction>
</comment>
<feature type="region of interest" description="Disordered" evidence="9">
    <location>
        <begin position="1"/>
        <end position="107"/>
    </location>
</feature>
<comment type="domain">
    <text evidence="8">The Q motif is unique to and characteristic of the DEAD box family of RNA helicases and controls ATP binding and hydrolysis.</text>
</comment>
<evidence type="ECO:0000256" key="4">
    <source>
        <dbReference type="ARBA" id="ARBA00022840"/>
    </source>
</evidence>
<dbReference type="Proteomes" id="UP000838412">
    <property type="component" value="Chromosome 8"/>
</dbReference>
<dbReference type="GO" id="GO:0003723">
    <property type="term" value="F:RNA binding"/>
    <property type="evidence" value="ECO:0007669"/>
    <property type="project" value="UniProtKB-UniRule"/>
</dbReference>
<keyword evidence="2 7" id="KW-0378">Hydrolase</keyword>
<dbReference type="InterPro" id="IPR001650">
    <property type="entry name" value="Helicase_C-like"/>
</dbReference>
<accession>A0A8K0AC96</accession>
<keyword evidence="4 7" id="KW-0067">ATP-binding</keyword>
<dbReference type="EMBL" id="OV696693">
    <property type="protein sequence ID" value="CAH1272216.1"/>
    <property type="molecule type" value="Genomic_DNA"/>
</dbReference>
<feature type="compositionally biased region" description="Basic residues" evidence="9">
    <location>
        <begin position="74"/>
        <end position="90"/>
    </location>
</feature>
<dbReference type="CDD" id="cd17949">
    <property type="entry name" value="DEADc_DDX31"/>
    <property type="match status" value="1"/>
</dbReference>
<dbReference type="SMART" id="SM00490">
    <property type="entry name" value="HELICc"/>
    <property type="match status" value="1"/>
</dbReference>
<dbReference type="GO" id="GO:0005524">
    <property type="term" value="F:ATP binding"/>
    <property type="evidence" value="ECO:0007669"/>
    <property type="project" value="UniProtKB-UniRule"/>
</dbReference>
<feature type="short sequence motif" description="Q motif" evidence="6">
    <location>
        <begin position="143"/>
        <end position="172"/>
    </location>
</feature>
<dbReference type="SMART" id="SM01178">
    <property type="entry name" value="DUF4217"/>
    <property type="match status" value="1"/>
</dbReference>
<evidence type="ECO:0000256" key="8">
    <source>
        <dbReference type="RuleBase" id="RU365068"/>
    </source>
</evidence>
<dbReference type="InterPro" id="IPR025313">
    <property type="entry name" value="SPB4-like_CTE"/>
</dbReference>
<dbReference type="PROSITE" id="PS00039">
    <property type="entry name" value="DEAD_ATP_HELICASE"/>
    <property type="match status" value="1"/>
</dbReference>
<reference evidence="13" key="1">
    <citation type="submission" date="2022-01" db="EMBL/GenBank/DDBJ databases">
        <authorList>
            <person name="Braso-Vives M."/>
        </authorList>
    </citation>
    <scope>NUCLEOTIDE SEQUENCE</scope>
</reference>